<dbReference type="InterPro" id="IPR012337">
    <property type="entry name" value="RNaseH-like_sf"/>
</dbReference>
<evidence type="ECO:0000313" key="3">
    <source>
        <dbReference type="Proteomes" id="UP000503399"/>
    </source>
</evidence>
<dbReference type="KEGG" id="hfv:R50_2382"/>
<dbReference type="InterPro" id="IPR036397">
    <property type="entry name" value="RNaseH_sf"/>
</dbReference>
<gene>
    <name evidence="2" type="ORF">R50_2382</name>
</gene>
<evidence type="ECO:0000313" key="2">
    <source>
        <dbReference type="EMBL" id="CAB1129879.1"/>
    </source>
</evidence>
<reference evidence="2 3" key="1">
    <citation type="submission" date="2020-02" db="EMBL/GenBank/DDBJ databases">
        <authorList>
            <person name="Hogendoorn C."/>
        </authorList>
    </citation>
    <scope>NUCLEOTIDE SEQUENCE [LARGE SCALE GENOMIC DNA]</scope>
    <source>
        <strain evidence="2">R501</strain>
    </source>
</reference>
<evidence type="ECO:0000259" key="1">
    <source>
        <dbReference type="Pfam" id="PF10108"/>
    </source>
</evidence>
<dbReference type="CDD" id="cd05782">
    <property type="entry name" value="DNA_polB_like1_exo"/>
    <property type="match status" value="1"/>
</dbReference>
<dbReference type="SUPFAM" id="SSF53098">
    <property type="entry name" value="Ribonuclease H-like"/>
    <property type="match status" value="1"/>
</dbReference>
<dbReference type="Proteomes" id="UP000503399">
    <property type="component" value="Chromosome"/>
</dbReference>
<name>A0A6F8ZJ21_9FIRM</name>
<organism evidence="2 3">
    <name type="scientific">Candidatus Hydrogenisulfobacillus filiaventi</name>
    <dbReference type="NCBI Taxonomy" id="2707344"/>
    <lineage>
        <taxon>Bacteria</taxon>
        <taxon>Bacillati</taxon>
        <taxon>Bacillota</taxon>
        <taxon>Clostridia</taxon>
        <taxon>Eubacteriales</taxon>
        <taxon>Clostridiales Family XVII. Incertae Sedis</taxon>
        <taxon>Candidatus Hydrogenisulfobacillus</taxon>
    </lineage>
</organism>
<dbReference type="AlphaFoldDB" id="A0A6F8ZJ21"/>
<dbReference type="GO" id="GO:0003676">
    <property type="term" value="F:nucleic acid binding"/>
    <property type="evidence" value="ECO:0007669"/>
    <property type="project" value="InterPro"/>
</dbReference>
<sequence length="263" mass="29260">MYEVVFDIETVPDVDLGRRMLGLGPEADAETVARRLAEAAAPHGRGFLKPVFHRVVAVAAAVLDDSGQLRRLAALGVPGDPEAVLVAEFFRVVREARPRLIGWNSGGFDLPVLVYRALRHRVAAPEFYAAAYRRRFDESMHLDLMDSLSGFGASPRVALDEMAALLGVPGKLDMDGRDVWSHWLDGDVAGIRAYCELDVLTTTLIYARYAFHRGWYDAERAARCEASVRAFLAGREEPHWVRFRQRWEALEAPEDAASGREPA</sequence>
<keyword evidence="3" id="KW-1185">Reference proteome</keyword>
<dbReference type="Gene3D" id="3.30.420.10">
    <property type="entry name" value="Ribonuclease H-like superfamily/Ribonuclease H"/>
    <property type="match status" value="1"/>
</dbReference>
<feature type="domain" description="Predicted 3'-5' exonuclease PolB-like" evidence="1">
    <location>
        <begin position="47"/>
        <end position="247"/>
    </location>
</feature>
<dbReference type="EMBL" id="LR778114">
    <property type="protein sequence ID" value="CAB1129879.1"/>
    <property type="molecule type" value="Genomic_DNA"/>
</dbReference>
<dbReference type="InterPro" id="IPR019288">
    <property type="entry name" value="3'-5'_exonuclease_PolB-like"/>
</dbReference>
<proteinExistence type="predicted"/>
<protein>
    <submittedName>
        <fullName evidence="2">Polysaccharide biosynthesis protein WlaX</fullName>
    </submittedName>
</protein>
<dbReference type="Pfam" id="PF10108">
    <property type="entry name" value="DNA_pol_B_exo2"/>
    <property type="match status" value="1"/>
</dbReference>
<accession>A0A6F8ZJ21</accession>